<dbReference type="Xenbase" id="XB-GENE-6485853">
    <property type="gene designation" value="pheta1.L"/>
</dbReference>
<dbReference type="Gene3D" id="2.30.29.30">
    <property type="entry name" value="Pleckstrin-homology domain (PH domain)/Phosphotyrosine-binding domain (PTB)"/>
    <property type="match status" value="1"/>
</dbReference>
<dbReference type="GO" id="GO:0001881">
    <property type="term" value="P:receptor recycling"/>
    <property type="evidence" value="ECO:0000318"/>
    <property type="project" value="GO_Central"/>
</dbReference>
<dbReference type="Pfam" id="PF00169">
    <property type="entry name" value="PH"/>
    <property type="match status" value="1"/>
</dbReference>
<comment type="similarity">
    <text evidence="1">Belongs to the sesquipedalian family.</text>
</comment>
<dbReference type="OMA" id="HEKTACC"/>
<evidence type="ECO:0000313" key="4">
    <source>
        <dbReference type="RefSeq" id="XP_018118960.1"/>
    </source>
</evidence>
<dbReference type="InterPro" id="IPR001849">
    <property type="entry name" value="PH_domain"/>
</dbReference>
<dbReference type="GO" id="GO:0042147">
    <property type="term" value="P:retrograde transport, endosome to Golgi"/>
    <property type="evidence" value="ECO:0000318"/>
    <property type="project" value="GO_Central"/>
</dbReference>
<name>A0A1L8I1V8_XENLA</name>
<dbReference type="GO" id="GO:0005802">
    <property type="term" value="C:trans-Golgi network"/>
    <property type="evidence" value="ECO:0000318"/>
    <property type="project" value="GO_Central"/>
</dbReference>
<dbReference type="PANTHER" id="PTHR22902:SF54">
    <property type="entry name" value="SESQUIPEDALIAN"/>
    <property type="match status" value="1"/>
</dbReference>
<gene>
    <name evidence="4 5" type="primary">pheta1.L</name>
</gene>
<dbReference type="PaxDb" id="8355-A0A1L8I1V8"/>
<dbReference type="AlphaFoldDB" id="A0A1L8I1V8"/>
<evidence type="ECO:0000313" key="5">
    <source>
        <dbReference type="Xenbase" id="XB-GENE-6485853"/>
    </source>
</evidence>
<dbReference type="FunFam" id="2.30.29.30:FF:000567">
    <property type="entry name" value="PH domain-containing endocytic-trafficking adaptor 1"/>
    <property type="match status" value="1"/>
</dbReference>
<reference evidence="4" key="1">
    <citation type="submission" date="2025-08" db="UniProtKB">
        <authorList>
            <consortium name="RefSeq"/>
        </authorList>
    </citation>
    <scope>IDENTIFICATION</scope>
    <source>
        <strain evidence="4">J_2021</strain>
        <tissue evidence="4">Erythrocytes</tissue>
    </source>
</reference>
<dbReference type="SMART" id="SM00233">
    <property type="entry name" value="PH"/>
    <property type="match status" value="1"/>
</dbReference>
<dbReference type="GO" id="GO:0007032">
    <property type="term" value="P:endosome organization"/>
    <property type="evidence" value="ECO:0000318"/>
    <property type="project" value="GO_Central"/>
</dbReference>
<protein>
    <recommendedName>
        <fullName evidence="1">Sesquipedalian</fullName>
        <shortName evidence="1">Ses</shortName>
    </recommendedName>
    <alternativeName>
        <fullName evidence="1">PH domain-containing endocytic trafficking adaptor</fullName>
    </alternativeName>
</protein>
<dbReference type="InterPro" id="IPR011993">
    <property type="entry name" value="PH-like_dom_sf"/>
</dbReference>
<organism evidence="3 4">
    <name type="scientific">Xenopus laevis</name>
    <name type="common">African clawed frog</name>
    <dbReference type="NCBI Taxonomy" id="8355"/>
    <lineage>
        <taxon>Eukaryota</taxon>
        <taxon>Metazoa</taxon>
        <taxon>Chordata</taxon>
        <taxon>Craniata</taxon>
        <taxon>Vertebrata</taxon>
        <taxon>Euteleostomi</taxon>
        <taxon>Amphibia</taxon>
        <taxon>Batrachia</taxon>
        <taxon>Anura</taxon>
        <taxon>Pipoidea</taxon>
        <taxon>Pipidae</taxon>
        <taxon>Xenopodinae</taxon>
        <taxon>Xenopus</taxon>
        <taxon>Xenopus</taxon>
    </lineage>
</organism>
<comment type="subcellular location">
    <subcellularLocation>
        <location evidence="1">Early endosome</location>
    </subcellularLocation>
    <subcellularLocation>
        <location evidence="1">Recycling endosome</location>
    </subcellularLocation>
    <subcellularLocation>
        <location evidence="1">Golgi apparatus</location>
        <location evidence="1">trans-Golgi network</location>
    </subcellularLocation>
    <subcellularLocation>
        <location evidence="1">Cytoplasmic vesicle</location>
        <location evidence="1">Clathrin-coated vesicle</location>
    </subcellularLocation>
</comment>
<dbReference type="CTD" id="108716912"/>
<dbReference type="AGR" id="Xenbase:XB-GENE-6485853"/>
<dbReference type="GeneID" id="108716912"/>
<sequence length="271" mass="30906">MKLNERNVVYYATSKSPVDKRGYLFKKGDRNTSYNKRWFVLKGNTLFYFDNEESREPLGVIILEGCRVELCESSEEFAFAIKFEFTKSRAYILAADNQITMESWVKSLSRANFEYIRLVVVELQQQLKEMKTSTTSYKIQGVTEKDKQLSCNAHQFLSQDLHEKTACCVQKDHIDATGNHIPVAVANGSVCNCEEKDLRCLRSSLKGSSLPDSLSMQTQVIPKTDEDDMCLSTKGGAESPTFSSFEKLHDFFGEEIVALRAKWIEVLQKQL</sequence>
<dbReference type="OrthoDB" id="10261837at2759"/>
<evidence type="ECO:0000259" key="2">
    <source>
        <dbReference type="PROSITE" id="PS50003"/>
    </source>
</evidence>
<dbReference type="KEGG" id="xla:108716912"/>
<dbReference type="CDD" id="cd13288">
    <property type="entry name" value="PH_Ses"/>
    <property type="match status" value="1"/>
</dbReference>
<dbReference type="InterPro" id="IPR045188">
    <property type="entry name" value="Boi1/Boi2-like"/>
</dbReference>
<evidence type="ECO:0000256" key="1">
    <source>
        <dbReference type="RuleBase" id="RU369082"/>
    </source>
</evidence>
<proteinExistence type="inferred from homology"/>
<keyword evidence="1" id="KW-0968">Cytoplasmic vesicle</keyword>
<dbReference type="GO" id="GO:0005829">
    <property type="term" value="C:cytosol"/>
    <property type="evidence" value="ECO:0007669"/>
    <property type="project" value="GOC"/>
</dbReference>
<dbReference type="GO" id="GO:0005769">
    <property type="term" value="C:early endosome"/>
    <property type="evidence" value="ECO:0000318"/>
    <property type="project" value="GO_Central"/>
</dbReference>
<comment type="function">
    <text evidence="1">Plays a role in endocytic trafficking. Required for receptor recycling from endosomes, both to the trans-Golgi network and the plasma membrane.</text>
</comment>
<dbReference type="PANTHER" id="PTHR22902">
    <property type="entry name" value="SESQUIPEDALIAN"/>
    <property type="match status" value="1"/>
</dbReference>
<dbReference type="GO" id="GO:0055037">
    <property type="term" value="C:recycling endosome"/>
    <property type="evidence" value="ECO:0000318"/>
    <property type="project" value="GO_Central"/>
</dbReference>
<dbReference type="RefSeq" id="XP_018118960.1">
    <property type="nucleotide sequence ID" value="XM_018263471.2"/>
</dbReference>
<keyword evidence="1" id="KW-0597">Phosphoprotein</keyword>
<dbReference type="PROSITE" id="PS50003">
    <property type="entry name" value="PH_DOMAIN"/>
    <property type="match status" value="1"/>
</dbReference>
<evidence type="ECO:0000313" key="3">
    <source>
        <dbReference type="Proteomes" id="UP000186698"/>
    </source>
</evidence>
<accession>A0A1L8I1V8</accession>
<feature type="domain" description="PH" evidence="2">
    <location>
        <begin position="17"/>
        <end position="113"/>
    </location>
</feature>
<keyword evidence="1" id="KW-0967">Endosome</keyword>
<dbReference type="SUPFAM" id="SSF50729">
    <property type="entry name" value="PH domain-like"/>
    <property type="match status" value="1"/>
</dbReference>
<keyword evidence="3" id="KW-1185">Reference proteome</keyword>
<dbReference type="GO" id="GO:0030136">
    <property type="term" value="C:clathrin-coated vesicle"/>
    <property type="evidence" value="ECO:0007669"/>
    <property type="project" value="UniProtKB-SubCell"/>
</dbReference>
<dbReference type="Proteomes" id="UP000186698">
    <property type="component" value="Chromosome 1L"/>
</dbReference>
<dbReference type="Bgee" id="108716912">
    <property type="expression patterns" value="Expressed in blastula and 19 other cell types or tissues"/>
</dbReference>
<keyword evidence="1" id="KW-0333">Golgi apparatus</keyword>